<keyword evidence="2" id="KW-1185">Reference proteome</keyword>
<organism evidence="1 2">
    <name type="scientific">Cladophialophora bantiana (strain ATCC 10958 / CBS 173.52 / CDC B-1940 / NIH 8579)</name>
    <name type="common">Xylohypha bantiana</name>
    <dbReference type="NCBI Taxonomy" id="1442370"/>
    <lineage>
        <taxon>Eukaryota</taxon>
        <taxon>Fungi</taxon>
        <taxon>Dikarya</taxon>
        <taxon>Ascomycota</taxon>
        <taxon>Pezizomycotina</taxon>
        <taxon>Eurotiomycetes</taxon>
        <taxon>Chaetothyriomycetidae</taxon>
        <taxon>Chaetothyriales</taxon>
        <taxon>Herpotrichiellaceae</taxon>
        <taxon>Cladophialophora</taxon>
    </lineage>
</organism>
<dbReference type="HOGENOM" id="CLU_1651965_0_0_1"/>
<evidence type="ECO:0000313" key="1">
    <source>
        <dbReference type="EMBL" id="KIW90055.1"/>
    </source>
</evidence>
<sequence length="160" mass="17695">MEITEDDAFLSQFITFDELCAGSHKAADSLPDADVPHELGEQCTFLQPQHQSNPFEVDIEMPLAEFRDFDVFECDLTRHGLVPAGTAIALTIQRQEQDLAHSAHSAHDAQYLDVPSLSDPMQISQLDLLPVDQSLAGLLFMNNVRFYGIGLRNGDGQPDP</sequence>
<name>A0A0D2HH26_CLAB1</name>
<proteinExistence type="predicted"/>
<evidence type="ECO:0000313" key="2">
    <source>
        <dbReference type="Proteomes" id="UP000053789"/>
    </source>
</evidence>
<reference evidence="1" key="1">
    <citation type="submission" date="2015-01" db="EMBL/GenBank/DDBJ databases">
        <title>The Genome Sequence of Cladophialophora bantiana CBS 173.52.</title>
        <authorList>
            <consortium name="The Broad Institute Genomics Platform"/>
            <person name="Cuomo C."/>
            <person name="de Hoog S."/>
            <person name="Gorbushina A."/>
            <person name="Stielow B."/>
            <person name="Teixiera M."/>
            <person name="Abouelleil A."/>
            <person name="Chapman S.B."/>
            <person name="Priest M."/>
            <person name="Young S.K."/>
            <person name="Wortman J."/>
            <person name="Nusbaum C."/>
            <person name="Birren B."/>
        </authorList>
    </citation>
    <scope>NUCLEOTIDE SEQUENCE [LARGE SCALE GENOMIC DNA]</scope>
    <source>
        <strain evidence="1">CBS 173.52</strain>
    </source>
</reference>
<dbReference type="VEuPathDB" id="FungiDB:Z519_09486"/>
<accession>A0A0D2HH26</accession>
<gene>
    <name evidence="1" type="ORF">Z519_09486</name>
</gene>
<dbReference type="GeneID" id="27702414"/>
<dbReference type="RefSeq" id="XP_016616724.1">
    <property type="nucleotide sequence ID" value="XM_016767208.1"/>
</dbReference>
<protein>
    <submittedName>
        <fullName evidence="1">Uncharacterized protein</fullName>
    </submittedName>
</protein>
<dbReference type="Proteomes" id="UP000053789">
    <property type="component" value="Unassembled WGS sequence"/>
</dbReference>
<dbReference type="AlphaFoldDB" id="A0A0D2HH26"/>
<dbReference type="EMBL" id="KN846994">
    <property type="protein sequence ID" value="KIW90055.1"/>
    <property type="molecule type" value="Genomic_DNA"/>
</dbReference>